<dbReference type="Proteomes" id="UP000664578">
    <property type="component" value="Unassembled WGS sequence"/>
</dbReference>
<sequence>MIKKAKDADIYTPEDIQKIKARIQEVNGIPIKEIGITTLIGTIEQLEQENKRLEKFIENLQDVHEVEKARFRAEIQQLENEIQDLYKTW</sequence>
<feature type="coiled-coil region" evidence="1">
    <location>
        <begin position="36"/>
        <end position="88"/>
    </location>
</feature>
<evidence type="ECO:0000256" key="1">
    <source>
        <dbReference type="SAM" id="Coils"/>
    </source>
</evidence>
<comment type="caution">
    <text evidence="2">The sequence shown here is derived from an EMBL/GenBank/DDBJ whole genome shotgun (WGS) entry which is preliminary data.</text>
</comment>
<keyword evidence="1" id="KW-0175">Coiled coil</keyword>
<organism evidence="2 3">
    <name type="scientific">Priestia flexa</name>
    <dbReference type="NCBI Taxonomy" id="86664"/>
    <lineage>
        <taxon>Bacteria</taxon>
        <taxon>Bacillati</taxon>
        <taxon>Bacillota</taxon>
        <taxon>Bacilli</taxon>
        <taxon>Bacillales</taxon>
        <taxon>Bacillaceae</taxon>
        <taxon>Priestia</taxon>
    </lineage>
</organism>
<dbReference type="EMBL" id="JAEMWV010000001">
    <property type="protein sequence ID" value="MBN8249976.1"/>
    <property type="molecule type" value="Genomic_DNA"/>
</dbReference>
<dbReference type="RefSeq" id="WP_206782053.1">
    <property type="nucleotide sequence ID" value="NZ_JAEMWV010000001.1"/>
</dbReference>
<protein>
    <submittedName>
        <fullName evidence="2">Uncharacterized protein</fullName>
    </submittedName>
</protein>
<proteinExistence type="predicted"/>
<accession>A0A8I1MCL2</accession>
<dbReference type="AlphaFoldDB" id="A0A8I1MCL2"/>
<reference evidence="2" key="1">
    <citation type="submission" date="2020-12" db="EMBL/GenBank/DDBJ databases">
        <title>PHA producing bacteria isolated from mangrove.</title>
        <authorList>
            <person name="Zheng W."/>
            <person name="Yu S."/>
            <person name="Huang Y."/>
        </authorList>
    </citation>
    <scope>NUCLEOTIDE SEQUENCE</scope>
    <source>
        <strain evidence="2">GN22-4</strain>
    </source>
</reference>
<evidence type="ECO:0000313" key="3">
    <source>
        <dbReference type="Proteomes" id="UP000664578"/>
    </source>
</evidence>
<evidence type="ECO:0000313" key="2">
    <source>
        <dbReference type="EMBL" id="MBN8249976.1"/>
    </source>
</evidence>
<name>A0A8I1MCL2_9BACI</name>
<gene>
    <name evidence="2" type="ORF">JF537_00125</name>
</gene>